<comment type="caution">
    <text evidence="1">The sequence shown here is derived from an EMBL/GenBank/DDBJ whole genome shotgun (WGS) entry which is preliminary data.</text>
</comment>
<evidence type="ECO:0000313" key="2">
    <source>
        <dbReference type="EMBL" id="RHE95166.1"/>
    </source>
</evidence>
<evidence type="ECO:0000313" key="1">
    <source>
        <dbReference type="EMBL" id="RGV50596.1"/>
    </source>
</evidence>
<gene>
    <name evidence="2" type="ORF">DW712_00110</name>
    <name evidence="1" type="ORF">DWW10_17650</name>
</gene>
<evidence type="ECO:0000313" key="3">
    <source>
        <dbReference type="Proteomes" id="UP000283850"/>
    </source>
</evidence>
<sequence>MYVGILRSFKLGHFRGLNINTISDLGMHLYKSGDGLKHEKGEDTPLELSSLMTELRKIWAVIQKEDTEHIDPYGYDVRINH</sequence>
<dbReference type="EMBL" id="QRZF01000014">
    <property type="protein sequence ID" value="RGV50596.1"/>
    <property type="molecule type" value="Genomic_DNA"/>
</dbReference>
<evidence type="ECO:0000313" key="4">
    <source>
        <dbReference type="Proteomes" id="UP000285650"/>
    </source>
</evidence>
<proteinExistence type="predicted"/>
<protein>
    <submittedName>
        <fullName evidence="1">Uncharacterized protein</fullName>
    </submittedName>
</protein>
<reference evidence="3 4" key="1">
    <citation type="submission" date="2018-08" db="EMBL/GenBank/DDBJ databases">
        <title>A genome reference for cultivated species of the human gut microbiota.</title>
        <authorList>
            <person name="Zou Y."/>
            <person name="Xue W."/>
            <person name="Luo G."/>
        </authorList>
    </citation>
    <scope>NUCLEOTIDE SEQUENCE [LARGE SCALE GENOMIC DNA]</scope>
    <source>
        <strain evidence="1 3">AF14-32</strain>
        <strain evidence="2 4">AM27-17</strain>
    </source>
</reference>
<accession>A0A412XZG0</accession>
<dbReference type="AlphaFoldDB" id="A0A412XZG0"/>
<dbReference type="Proteomes" id="UP000285650">
    <property type="component" value="Unassembled WGS sequence"/>
</dbReference>
<organism evidence="1 3">
    <name type="scientific">Bacteroides intestinalis</name>
    <dbReference type="NCBI Taxonomy" id="329854"/>
    <lineage>
        <taxon>Bacteria</taxon>
        <taxon>Pseudomonadati</taxon>
        <taxon>Bacteroidota</taxon>
        <taxon>Bacteroidia</taxon>
        <taxon>Bacteroidales</taxon>
        <taxon>Bacteroidaceae</taxon>
        <taxon>Bacteroides</taxon>
    </lineage>
</organism>
<dbReference type="Proteomes" id="UP000283850">
    <property type="component" value="Unassembled WGS sequence"/>
</dbReference>
<dbReference type="EMBL" id="QSKV01000001">
    <property type="protein sequence ID" value="RHE95166.1"/>
    <property type="molecule type" value="Genomic_DNA"/>
</dbReference>
<name>A0A412XZG0_9BACE</name>